<evidence type="ECO:0000313" key="2">
    <source>
        <dbReference type="Proteomes" id="UP000264006"/>
    </source>
</evidence>
<keyword evidence="2" id="KW-1185">Reference proteome</keyword>
<keyword evidence="1" id="KW-0489">Methyltransferase</keyword>
<protein>
    <submittedName>
        <fullName evidence="1">SAM-dependent methyltransferase</fullName>
    </submittedName>
</protein>
<dbReference type="GO" id="GO:0032259">
    <property type="term" value="P:methylation"/>
    <property type="evidence" value="ECO:0007669"/>
    <property type="project" value="UniProtKB-KW"/>
</dbReference>
<dbReference type="RefSeq" id="WP_164710987.1">
    <property type="nucleotide sequence ID" value="NZ_CP031165.1"/>
</dbReference>
<evidence type="ECO:0000313" key="1">
    <source>
        <dbReference type="EMBL" id="AXV09618.1"/>
    </source>
</evidence>
<dbReference type="EMBL" id="CP031165">
    <property type="protein sequence ID" value="AXV09618.1"/>
    <property type="molecule type" value="Genomic_DNA"/>
</dbReference>
<dbReference type="InterPro" id="IPR029063">
    <property type="entry name" value="SAM-dependent_MTases_sf"/>
</dbReference>
<dbReference type="KEGG" id="euz:DVS28_a4961"/>
<organism evidence="1 2">
    <name type="scientific">Euzebya pacifica</name>
    <dbReference type="NCBI Taxonomy" id="1608957"/>
    <lineage>
        <taxon>Bacteria</taxon>
        <taxon>Bacillati</taxon>
        <taxon>Actinomycetota</taxon>
        <taxon>Nitriliruptoria</taxon>
        <taxon>Euzebyales</taxon>
    </lineage>
</organism>
<reference evidence="1 2" key="1">
    <citation type="submission" date="2018-09" db="EMBL/GenBank/DDBJ databases">
        <title>Complete genome sequence of Euzebya sp. DY32-46 isolated from seawater of Pacific Ocean.</title>
        <authorList>
            <person name="Xu L."/>
            <person name="Wu Y.-H."/>
            <person name="Xu X.-W."/>
        </authorList>
    </citation>
    <scope>NUCLEOTIDE SEQUENCE [LARGE SCALE GENOMIC DNA]</scope>
    <source>
        <strain evidence="1 2">DY32-46</strain>
    </source>
</reference>
<keyword evidence="1" id="KW-0808">Transferase</keyword>
<sequence length="331" mass="37092">MTVERPPQDPAALLHRRQRILAPLDLELGRGLEIGPLYQPVALKAECDVRYVDVHRTPGLREYYAAHPGTPVDDIVEVDFPLVVGDRTRSLAEATATAGPFDWVVASHVIEHVPDLIGWLADIADVLVDGGRLSLAIPDRRYSFDARRPPTTVGQMLLAHQHGDTRPSVRAVFDHHHEAVTVDAQAAWDGRPGRETTMFPLETAHHMAVRTMTEDTYMDCHVWLFTPRSLVRQLQVLARLGLADFTVASVDPTAVDTLEFFAVLHRMPRDLDPADRARLVDEGFVLPTDHVRPEPEPDPRFVTSQITRREQALLDTKRRVSNRLKGLLGRG</sequence>
<dbReference type="Pfam" id="PF13489">
    <property type="entry name" value="Methyltransf_23"/>
    <property type="match status" value="1"/>
</dbReference>
<dbReference type="SUPFAM" id="SSF53335">
    <property type="entry name" value="S-adenosyl-L-methionine-dependent methyltransferases"/>
    <property type="match status" value="1"/>
</dbReference>
<dbReference type="GO" id="GO:0008168">
    <property type="term" value="F:methyltransferase activity"/>
    <property type="evidence" value="ECO:0007669"/>
    <property type="project" value="UniProtKB-KW"/>
</dbReference>
<accession>A0A346Y571</accession>
<proteinExistence type="predicted"/>
<dbReference type="Gene3D" id="3.40.50.150">
    <property type="entry name" value="Vaccinia Virus protein VP39"/>
    <property type="match status" value="1"/>
</dbReference>
<dbReference type="Proteomes" id="UP000264006">
    <property type="component" value="Chromosome"/>
</dbReference>
<name>A0A346Y571_9ACTN</name>
<gene>
    <name evidence="1" type="ORF">DVS28_a4961</name>
</gene>
<dbReference type="AlphaFoldDB" id="A0A346Y571"/>